<dbReference type="SMART" id="SM00640">
    <property type="entry name" value="Glyco_32"/>
    <property type="match status" value="1"/>
</dbReference>
<keyword evidence="13" id="KW-1185">Reference proteome</keyword>
<evidence type="ECO:0000256" key="4">
    <source>
        <dbReference type="ARBA" id="ARBA00019623"/>
    </source>
</evidence>
<comment type="subcellular location">
    <subcellularLocation>
        <location evidence="9">Cytoplasm</location>
    </subcellularLocation>
</comment>
<comment type="function">
    <text evidence="9">Enables the bacterium to metabolize sucrose as a sole carbon source.</text>
</comment>
<dbReference type="EC" id="3.2.1.26" evidence="3 8"/>
<dbReference type="CDD" id="cd18623">
    <property type="entry name" value="GH32_ScrB-like"/>
    <property type="match status" value="1"/>
</dbReference>
<dbReference type="EMBL" id="JBHUDE010000154">
    <property type="protein sequence ID" value="MFD1609327.1"/>
    <property type="molecule type" value="Genomic_DNA"/>
</dbReference>
<dbReference type="RefSeq" id="WP_251515627.1">
    <property type="nucleotide sequence ID" value="NZ_JAMBON010000027.1"/>
</dbReference>
<comment type="similarity">
    <text evidence="2 8">Belongs to the glycosyl hydrolase 32 family.</text>
</comment>
<name>A0ABW4HVX2_9BACI</name>
<keyword evidence="9" id="KW-0963">Cytoplasm</keyword>
<dbReference type="Gene3D" id="2.60.120.560">
    <property type="entry name" value="Exo-inulinase, domain 1"/>
    <property type="match status" value="1"/>
</dbReference>
<keyword evidence="6 8" id="KW-0326">Glycosidase</keyword>
<dbReference type="PROSITE" id="PS00609">
    <property type="entry name" value="GLYCOSYL_HYDROL_F32"/>
    <property type="match status" value="1"/>
</dbReference>
<organism evidence="12 13">
    <name type="scientific">Oceanobacillus luteolus</name>
    <dbReference type="NCBI Taxonomy" id="1274358"/>
    <lineage>
        <taxon>Bacteria</taxon>
        <taxon>Bacillati</taxon>
        <taxon>Bacillota</taxon>
        <taxon>Bacilli</taxon>
        <taxon>Bacillales</taxon>
        <taxon>Bacillaceae</taxon>
        <taxon>Oceanobacillus</taxon>
    </lineage>
</organism>
<dbReference type="InterPro" id="IPR006232">
    <property type="entry name" value="Suc6P_hydrolase"/>
</dbReference>
<dbReference type="InterPro" id="IPR018053">
    <property type="entry name" value="Glyco_hydro_32_AS"/>
</dbReference>
<reference evidence="13" key="1">
    <citation type="journal article" date="2019" name="Int. J. Syst. Evol. Microbiol.">
        <title>The Global Catalogue of Microorganisms (GCM) 10K type strain sequencing project: providing services to taxonomists for standard genome sequencing and annotation.</title>
        <authorList>
            <consortium name="The Broad Institute Genomics Platform"/>
            <consortium name="The Broad Institute Genome Sequencing Center for Infectious Disease"/>
            <person name="Wu L."/>
            <person name="Ma J."/>
        </authorList>
    </citation>
    <scope>NUCLEOTIDE SEQUENCE [LARGE SCALE GENOMIC DNA]</scope>
    <source>
        <strain evidence="13">CGMCC 1.12376</strain>
    </source>
</reference>
<dbReference type="SUPFAM" id="SSF75005">
    <property type="entry name" value="Arabinanase/levansucrase/invertase"/>
    <property type="match status" value="1"/>
</dbReference>
<keyword evidence="5 8" id="KW-0378">Hydrolase</keyword>
<dbReference type="InterPro" id="IPR023296">
    <property type="entry name" value="Glyco_hydro_beta-prop_sf"/>
</dbReference>
<dbReference type="Pfam" id="PF08244">
    <property type="entry name" value="Glyco_hydro_32C"/>
    <property type="match status" value="1"/>
</dbReference>
<evidence type="ECO:0000259" key="10">
    <source>
        <dbReference type="Pfam" id="PF00251"/>
    </source>
</evidence>
<dbReference type="InterPro" id="IPR013320">
    <property type="entry name" value="ConA-like_dom_sf"/>
</dbReference>
<dbReference type="PANTHER" id="PTHR43101:SF1">
    <property type="entry name" value="BETA-FRUCTOSIDASE"/>
    <property type="match status" value="1"/>
</dbReference>
<dbReference type="InterPro" id="IPR001362">
    <property type="entry name" value="Glyco_hydro_32"/>
</dbReference>
<evidence type="ECO:0000256" key="5">
    <source>
        <dbReference type="ARBA" id="ARBA00022801"/>
    </source>
</evidence>
<evidence type="ECO:0000256" key="9">
    <source>
        <dbReference type="RuleBase" id="RU365015"/>
    </source>
</evidence>
<dbReference type="GO" id="GO:0016787">
    <property type="term" value="F:hydrolase activity"/>
    <property type="evidence" value="ECO:0007669"/>
    <property type="project" value="UniProtKB-KW"/>
</dbReference>
<evidence type="ECO:0000313" key="12">
    <source>
        <dbReference type="EMBL" id="MFD1609327.1"/>
    </source>
</evidence>
<accession>A0ABW4HVX2</accession>
<evidence type="ECO:0000256" key="3">
    <source>
        <dbReference type="ARBA" id="ARBA00012758"/>
    </source>
</evidence>
<dbReference type="NCBIfam" id="TIGR01322">
    <property type="entry name" value="scrB_fam"/>
    <property type="match status" value="1"/>
</dbReference>
<dbReference type="Proteomes" id="UP001597221">
    <property type="component" value="Unassembled WGS sequence"/>
</dbReference>
<dbReference type="InterPro" id="IPR051214">
    <property type="entry name" value="GH32_Enzymes"/>
</dbReference>
<comment type="caution">
    <text evidence="12">The sequence shown here is derived from an EMBL/GenBank/DDBJ whole genome shotgun (WGS) entry which is preliminary data.</text>
</comment>
<evidence type="ECO:0000313" key="13">
    <source>
        <dbReference type="Proteomes" id="UP001597221"/>
    </source>
</evidence>
<evidence type="ECO:0000256" key="6">
    <source>
        <dbReference type="ARBA" id="ARBA00023295"/>
    </source>
</evidence>
<dbReference type="Pfam" id="PF00251">
    <property type="entry name" value="Glyco_hydro_32N"/>
    <property type="match status" value="1"/>
</dbReference>
<comment type="pathway">
    <text evidence="1 9">Glycan biosynthesis; sucrose metabolism.</text>
</comment>
<evidence type="ECO:0000256" key="8">
    <source>
        <dbReference type="RuleBase" id="RU362110"/>
    </source>
</evidence>
<evidence type="ECO:0000256" key="2">
    <source>
        <dbReference type="ARBA" id="ARBA00009902"/>
    </source>
</evidence>
<evidence type="ECO:0000259" key="11">
    <source>
        <dbReference type="Pfam" id="PF08244"/>
    </source>
</evidence>
<feature type="domain" description="Glycosyl hydrolase family 32 C-terminal" evidence="11">
    <location>
        <begin position="341"/>
        <end position="476"/>
    </location>
</feature>
<dbReference type="InterPro" id="IPR013189">
    <property type="entry name" value="Glyco_hydro_32_C"/>
</dbReference>
<proteinExistence type="inferred from homology"/>
<protein>
    <recommendedName>
        <fullName evidence="4 8">Sucrose-6-phosphate hydrolase</fullName>
        <ecNumber evidence="3 8">3.2.1.26</ecNumber>
    </recommendedName>
    <alternativeName>
        <fullName evidence="7 9">Invertase</fullName>
    </alternativeName>
</protein>
<dbReference type="Gene3D" id="2.115.10.20">
    <property type="entry name" value="Glycosyl hydrolase domain, family 43"/>
    <property type="match status" value="1"/>
</dbReference>
<sequence>MKSSSQALIQQAKEKINEMKLLVANDPYRLDYHIMPPVGLLNDPNGFVYFNGYYHLFYQWNPFATTHGAKFWGHVFSKDLVHWHQAEIALAPDQWYDKNGCYSGSAIVNKEKLYLFYTGNVKNEQGERESYQCLAISEDGIHFEKQGPIIHVPNGYTGHFRDPKVFRKDNTWYMVLGAQTMEKKGQVVLYTSPDLREWNFQGPIAGSDVGELYDFGYMWECPDLFQLNGADLLLVCPQGLSPQGMLYQNIFQSGYFAGEVDWKQHTFSHGDFVEMDRGFDFYAAQTTEAPDGRRLLVGWMGNAEEIGSIQPTENNGWIHCLTLPRVLEWKSGRLIQKPVKELEKLRQEEVRHVAVVVTEDELLLPKVHGSVFEVKVDVHAFQAKEFSIHFGESSFHYNIEKKIATFTRLKFSGEGKEIRQCTLEELESIRIFKDTSSVEIFLNDGEEVFTSRVFHDLNREEIYFHAEEGQVKLDVTKWNLKKVTEY</sequence>
<dbReference type="PANTHER" id="PTHR43101">
    <property type="entry name" value="BETA-FRUCTOSIDASE"/>
    <property type="match status" value="1"/>
</dbReference>
<feature type="domain" description="Glycosyl hydrolase family 32 N-terminal" evidence="10">
    <location>
        <begin position="33"/>
        <end position="338"/>
    </location>
</feature>
<keyword evidence="9" id="KW-0119">Carbohydrate metabolism</keyword>
<evidence type="ECO:0000256" key="1">
    <source>
        <dbReference type="ARBA" id="ARBA00004914"/>
    </source>
</evidence>
<dbReference type="SUPFAM" id="SSF49899">
    <property type="entry name" value="Concanavalin A-like lectins/glucanases"/>
    <property type="match status" value="1"/>
</dbReference>
<comment type="catalytic activity">
    <reaction evidence="8">
        <text>Hydrolysis of terminal non-reducing beta-D-fructofuranoside residues in beta-D-fructofuranosides.</text>
        <dbReference type="EC" id="3.2.1.26"/>
    </reaction>
</comment>
<evidence type="ECO:0000256" key="7">
    <source>
        <dbReference type="ARBA" id="ARBA00033367"/>
    </source>
</evidence>
<gene>
    <name evidence="12" type="ORF">ACFSBH_17050</name>
</gene>
<dbReference type="InterPro" id="IPR013148">
    <property type="entry name" value="Glyco_hydro_32_N"/>
</dbReference>